<organism evidence="3 4">
    <name type="scientific">Congregibacter variabilis</name>
    <dbReference type="NCBI Taxonomy" id="3081200"/>
    <lineage>
        <taxon>Bacteria</taxon>
        <taxon>Pseudomonadati</taxon>
        <taxon>Pseudomonadota</taxon>
        <taxon>Gammaproteobacteria</taxon>
        <taxon>Cellvibrionales</taxon>
        <taxon>Halieaceae</taxon>
        <taxon>Congregibacter</taxon>
    </lineage>
</organism>
<dbReference type="EMBL" id="CP136864">
    <property type="protein sequence ID" value="WOJ91907.1"/>
    <property type="molecule type" value="Genomic_DNA"/>
</dbReference>
<evidence type="ECO:0000256" key="1">
    <source>
        <dbReference type="ARBA" id="ARBA00022801"/>
    </source>
</evidence>
<sequence>MSSQKEITLSHGVLRFSAIEAGEGPIVLMLHGFPDTLRTWDAQLDFLANNGYRAIAVSTRGYETQSQPKDGDYSSPSLAGDVIAWIDQLGGGPVHLIGHDWGASIAYGVAMAIPDQIKSLTALAVPHAGRFMSEIHHYPKQLRLSWYMLFFQLPGIADYVVRRNNFAFLRRLWKDWSPGWEFTQEQFSEVSQAFAQPRVVESTLAYYRAAIGLRSLPLGRSSQEQTSWPIDVPTLGITGAQEGCIAADVFESMMREDDFPAGLKVVTVDDAGHFPHREQPAFVNELLLDWLAAQDSADKEKTSSH</sequence>
<feature type="domain" description="AB hydrolase-1" evidence="2">
    <location>
        <begin position="25"/>
        <end position="276"/>
    </location>
</feature>
<dbReference type="PANTHER" id="PTHR43329">
    <property type="entry name" value="EPOXIDE HYDROLASE"/>
    <property type="match status" value="1"/>
</dbReference>
<proteinExistence type="predicted"/>
<reference evidence="3 4" key="1">
    <citation type="submission" date="2023-10" db="EMBL/GenBank/DDBJ databases">
        <title>Two novel species belonging to the OM43/NOR5 clade.</title>
        <authorList>
            <person name="Park M."/>
        </authorList>
    </citation>
    <scope>NUCLEOTIDE SEQUENCE [LARGE SCALE GENOMIC DNA]</scope>
    <source>
        <strain evidence="3 4">IMCC43200</strain>
    </source>
</reference>
<dbReference type="Pfam" id="PF00561">
    <property type="entry name" value="Abhydrolase_1"/>
    <property type="match status" value="1"/>
</dbReference>
<protein>
    <submittedName>
        <fullName evidence="3">Alpha/beta hydrolase</fullName>
    </submittedName>
</protein>
<dbReference type="InterPro" id="IPR000073">
    <property type="entry name" value="AB_hydrolase_1"/>
</dbReference>
<dbReference type="SUPFAM" id="SSF53474">
    <property type="entry name" value="alpha/beta-Hydrolases"/>
    <property type="match status" value="1"/>
</dbReference>
<evidence type="ECO:0000313" key="4">
    <source>
        <dbReference type="Proteomes" id="UP001626537"/>
    </source>
</evidence>
<dbReference type="InterPro" id="IPR029058">
    <property type="entry name" value="AB_hydrolase_fold"/>
</dbReference>
<name>A0ABZ0HYQ0_9GAMM</name>
<accession>A0ABZ0HYQ0</accession>
<gene>
    <name evidence="3" type="ORF">R0135_08900</name>
</gene>
<dbReference type="GO" id="GO:0016787">
    <property type="term" value="F:hydrolase activity"/>
    <property type="evidence" value="ECO:0007669"/>
    <property type="project" value="UniProtKB-KW"/>
</dbReference>
<dbReference type="InterPro" id="IPR000639">
    <property type="entry name" value="Epox_hydrolase-like"/>
</dbReference>
<keyword evidence="4" id="KW-1185">Reference proteome</keyword>
<keyword evidence="1 3" id="KW-0378">Hydrolase</keyword>
<dbReference type="Gene3D" id="3.40.50.1820">
    <property type="entry name" value="alpha/beta hydrolase"/>
    <property type="match status" value="1"/>
</dbReference>
<dbReference type="PRINTS" id="PR00412">
    <property type="entry name" value="EPOXHYDRLASE"/>
</dbReference>
<evidence type="ECO:0000313" key="3">
    <source>
        <dbReference type="EMBL" id="WOJ91907.1"/>
    </source>
</evidence>
<evidence type="ECO:0000259" key="2">
    <source>
        <dbReference type="Pfam" id="PF00561"/>
    </source>
</evidence>
<dbReference type="RefSeq" id="WP_407346471.1">
    <property type="nucleotide sequence ID" value="NZ_CP136864.1"/>
</dbReference>
<dbReference type="Proteomes" id="UP001626537">
    <property type="component" value="Chromosome"/>
</dbReference>